<organism evidence="1 2">
    <name type="scientific">Acrasis kona</name>
    <dbReference type="NCBI Taxonomy" id="1008807"/>
    <lineage>
        <taxon>Eukaryota</taxon>
        <taxon>Discoba</taxon>
        <taxon>Heterolobosea</taxon>
        <taxon>Tetramitia</taxon>
        <taxon>Eutetramitia</taxon>
        <taxon>Acrasidae</taxon>
        <taxon>Acrasis</taxon>
    </lineage>
</organism>
<gene>
    <name evidence="1" type="ORF">AKO1_015451</name>
</gene>
<evidence type="ECO:0000313" key="1">
    <source>
        <dbReference type="EMBL" id="KAL0488257.1"/>
    </source>
</evidence>
<accession>A0AAW2ZHY6</accession>
<proteinExistence type="predicted"/>
<dbReference type="AlphaFoldDB" id="A0AAW2ZHY6"/>
<dbReference type="EMBL" id="JAOPGA020001419">
    <property type="protein sequence ID" value="KAL0488257.1"/>
    <property type="molecule type" value="Genomic_DNA"/>
</dbReference>
<evidence type="ECO:0000313" key="2">
    <source>
        <dbReference type="Proteomes" id="UP001431209"/>
    </source>
</evidence>
<comment type="caution">
    <text evidence="1">The sequence shown here is derived from an EMBL/GenBank/DDBJ whole genome shotgun (WGS) entry which is preliminary data.</text>
</comment>
<name>A0AAW2ZHY6_9EUKA</name>
<protein>
    <submittedName>
        <fullName evidence="1">ATP synthase subunit b</fullName>
    </submittedName>
</protein>
<dbReference type="Proteomes" id="UP001431209">
    <property type="component" value="Unassembled WGS sequence"/>
</dbReference>
<keyword evidence="2" id="KW-1185">Reference proteome</keyword>
<sequence length="81" mass="9231">MFANIIQSIADFLFSDDEFITIENERARREAKAERLIRDAYTAMRIATPLLSSIAGSYLVNKYLGNKFKTNIVGLKLKSEQ</sequence>
<reference evidence="1 2" key="1">
    <citation type="submission" date="2024-03" db="EMBL/GenBank/DDBJ databases">
        <title>The Acrasis kona genome and developmental transcriptomes reveal deep origins of eukaryotic multicellular pathways.</title>
        <authorList>
            <person name="Sheikh S."/>
            <person name="Fu C.-J."/>
            <person name="Brown M.W."/>
            <person name="Baldauf S.L."/>
        </authorList>
    </citation>
    <scope>NUCLEOTIDE SEQUENCE [LARGE SCALE GENOMIC DNA]</scope>
    <source>
        <strain evidence="1 2">ATCC MYA-3509</strain>
    </source>
</reference>